<comment type="caution">
    <text evidence="2">The sequence shown here is derived from an EMBL/GenBank/DDBJ whole genome shotgun (WGS) entry which is preliminary data.</text>
</comment>
<dbReference type="AlphaFoldDB" id="A0A1Z5KPV4"/>
<keyword evidence="3" id="KW-1185">Reference proteome</keyword>
<evidence type="ECO:0000256" key="1">
    <source>
        <dbReference type="SAM" id="Phobius"/>
    </source>
</evidence>
<proteinExistence type="predicted"/>
<feature type="transmembrane region" description="Helical" evidence="1">
    <location>
        <begin position="89"/>
        <end position="108"/>
    </location>
</feature>
<keyword evidence="1" id="KW-0472">Membrane</keyword>
<feature type="transmembrane region" description="Helical" evidence="1">
    <location>
        <begin position="25"/>
        <end position="46"/>
    </location>
</feature>
<organism evidence="2 3">
    <name type="scientific">Fistulifera solaris</name>
    <name type="common">Oleaginous diatom</name>
    <dbReference type="NCBI Taxonomy" id="1519565"/>
    <lineage>
        <taxon>Eukaryota</taxon>
        <taxon>Sar</taxon>
        <taxon>Stramenopiles</taxon>
        <taxon>Ochrophyta</taxon>
        <taxon>Bacillariophyta</taxon>
        <taxon>Bacillariophyceae</taxon>
        <taxon>Bacillariophycidae</taxon>
        <taxon>Naviculales</taxon>
        <taxon>Naviculaceae</taxon>
        <taxon>Fistulifera</taxon>
    </lineage>
</organism>
<evidence type="ECO:0000313" key="3">
    <source>
        <dbReference type="Proteomes" id="UP000198406"/>
    </source>
</evidence>
<keyword evidence="1" id="KW-1133">Transmembrane helix</keyword>
<gene>
    <name evidence="2" type="ORF">FisN_2Hh141</name>
</gene>
<dbReference type="EMBL" id="BDSP01000264">
    <property type="protein sequence ID" value="GAX28041.1"/>
    <property type="molecule type" value="Genomic_DNA"/>
</dbReference>
<name>A0A1Z5KPV4_FISSO</name>
<evidence type="ECO:0000313" key="2">
    <source>
        <dbReference type="EMBL" id="GAX28041.1"/>
    </source>
</evidence>
<dbReference type="InParanoid" id="A0A1Z5KPV4"/>
<keyword evidence="1" id="KW-0812">Transmembrane</keyword>
<sequence length="157" mass="17018">MWNPIPDIQQAWADTKTIAGKISVILLYLLVSFFILLAAGSIVYPYDECLLAGIGGKDNPMAIATVRVGYGFSLGFFCYVLIGGYRIPNLVLMTIFLLLDMIVWTSVGKEMDTLGCHADMVEMYIFCAGTVLALVLAVMDDKLGDRPAGAESLPLNG</sequence>
<protein>
    <submittedName>
        <fullName evidence="2">Uncharacterized protein</fullName>
    </submittedName>
</protein>
<feature type="transmembrane region" description="Helical" evidence="1">
    <location>
        <begin position="61"/>
        <end position="82"/>
    </location>
</feature>
<accession>A0A1Z5KPV4</accession>
<reference evidence="2 3" key="1">
    <citation type="journal article" date="2015" name="Plant Cell">
        <title>Oil accumulation by the oleaginous diatom Fistulifera solaris as revealed by the genome and transcriptome.</title>
        <authorList>
            <person name="Tanaka T."/>
            <person name="Maeda Y."/>
            <person name="Veluchamy A."/>
            <person name="Tanaka M."/>
            <person name="Abida H."/>
            <person name="Marechal E."/>
            <person name="Bowler C."/>
            <person name="Muto M."/>
            <person name="Sunaga Y."/>
            <person name="Tanaka M."/>
            <person name="Yoshino T."/>
            <person name="Taniguchi T."/>
            <person name="Fukuda Y."/>
            <person name="Nemoto M."/>
            <person name="Matsumoto M."/>
            <person name="Wong P.S."/>
            <person name="Aburatani S."/>
            <person name="Fujibuchi W."/>
        </authorList>
    </citation>
    <scope>NUCLEOTIDE SEQUENCE [LARGE SCALE GENOMIC DNA]</scope>
    <source>
        <strain evidence="2 3">JPCC DA0580</strain>
    </source>
</reference>
<dbReference type="Proteomes" id="UP000198406">
    <property type="component" value="Unassembled WGS sequence"/>
</dbReference>
<feature type="transmembrane region" description="Helical" evidence="1">
    <location>
        <begin position="120"/>
        <end position="139"/>
    </location>
</feature>